<organism evidence="1 2">
    <name type="scientific">Neodothiora populina</name>
    <dbReference type="NCBI Taxonomy" id="2781224"/>
    <lineage>
        <taxon>Eukaryota</taxon>
        <taxon>Fungi</taxon>
        <taxon>Dikarya</taxon>
        <taxon>Ascomycota</taxon>
        <taxon>Pezizomycotina</taxon>
        <taxon>Dothideomycetes</taxon>
        <taxon>Dothideomycetidae</taxon>
        <taxon>Dothideales</taxon>
        <taxon>Dothioraceae</taxon>
        <taxon>Neodothiora</taxon>
    </lineage>
</organism>
<accession>A0ABR3PKD3</accession>
<name>A0ABR3PKD3_9PEZI</name>
<sequence>MTHPFYLNESQKSSDPSKRFSVSVKSRTSLHILFPVNAQCSFFIADPIAIPLLHNPKPRITIAEGPKLPKVSPDSRRIPYTCSRKLLVDQELGRQTPVRNTQEPDKAIANYIQYSSTYN</sequence>
<protein>
    <submittedName>
        <fullName evidence="1">Uncharacterized protein</fullName>
    </submittedName>
</protein>
<proteinExistence type="predicted"/>
<evidence type="ECO:0000313" key="1">
    <source>
        <dbReference type="EMBL" id="KAL1306216.1"/>
    </source>
</evidence>
<reference evidence="1 2" key="1">
    <citation type="submission" date="2024-07" db="EMBL/GenBank/DDBJ databases">
        <title>Draft sequence of the Neodothiora populina.</title>
        <authorList>
            <person name="Drown D.D."/>
            <person name="Schuette U.S."/>
            <person name="Buechlein A.B."/>
            <person name="Rusch D.R."/>
            <person name="Winton L.W."/>
            <person name="Adams G.A."/>
        </authorList>
    </citation>
    <scope>NUCLEOTIDE SEQUENCE [LARGE SCALE GENOMIC DNA]</scope>
    <source>
        <strain evidence="1 2">CPC 39397</strain>
    </source>
</reference>
<dbReference type="RefSeq" id="XP_069202489.1">
    <property type="nucleotide sequence ID" value="XM_069343937.1"/>
</dbReference>
<gene>
    <name evidence="1" type="ORF">AAFC00_004311</name>
</gene>
<evidence type="ECO:0000313" key="2">
    <source>
        <dbReference type="Proteomes" id="UP001562354"/>
    </source>
</evidence>
<keyword evidence="2" id="KW-1185">Reference proteome</keyword>
<dbReference type="Proteomes" id="UP001562354">
    <property type="component" value="Unassembled WGS sequence"/>
</dbReference>
<comment type="caution">
    <text evidence="1">The sequence shown here is derived from an EMBL/GenBank/DDBJ whole genome shotgun (WGS) entry which is preliminary data.</text>
</comment>
<dbReference type="EMBL" id="JBFMKM010000005">
    <property type="protein sequence ID" value="KAL1306216.1"/>
    <property type="molecule type" value="Genomic_DNA"/>
</dbReference>
<dbReference type="GeneID" id="95978011"/>